<keyword evidence="3" id="KW-1185">Reference proteome</keyword>
<protein>
    <recommendedName>
        <fullName evidence="4">Tetratricopeptide repeat protein</fullName>
    </recommendedName>
</protein>
<feature type="compositionally biased region" description="Low complexity" evidence="1">
    <location>
        <begin position="466"/>
        <end position="481"/>
    </location>
</feature>
<feature type="compositionally biased region" description="Basic and acidic residues" evidence="1">
    <location>
        <begin position="687"/>
        <end position="712"/>
    </location>
</feature>
<feature type="compositionally biased region" description="Basic and acidic residues" evidence="1">
    <location>
        <begin position="438"/>
        <end position="460"/>
    </location>
</feature>
<feature type="compositionally biased region" description="Basic and acidic residues" evidence="1">
    <location>
        <begin position="726"/>
        <end position="760"/>
    </location>
</feature>
<dbReference type="EMBL" id="JAJEPU010000023">
    <property type="protein sequence ID" value="MCC2164979.1"/>
    <property type="molecule type" value="Genomic_DNA"/>
</dbReference>
<dbReference type="Proteomes" id="UP001198962">
    <property type="component" value="Unassembled WGS sequence"/>
</dbReference>
<organism evidence="2 3">
    <name type="scientific">Brotaphodocola catenula</name>
    <dbReference type="NCBI Taxonomy" id="2885361"/>
    <lineage>
        <taxon>Bacteria</taxon>
        <taxon>Bacillati</taxon>
        <taxon>Bacillota</taxon>
        <taxon>Clostridia</taxon>
        <taxon>Lachnospirales</taxon>
        <taxon>Lachnospiraceae</taxon>
        <taxon>Brotaphodocola</taxon>
    </lineage>
</organism>
<feature type="region of interest" description="Disordered" evidence="1">
    <location>
        <begin position="632"/>
        <end position="782"/>
    </location>
</feature>
<sequence>MDKYEFNIKIEQMRKLVNRGDYETAMKIADTIDWKKVRNANLLSMVATIYEKNGEYQDSKDILLLAFERAPIGKRLLYKLTDLALKEGNIKEAEDYYREFCDLAGDDPRQQLLRYKILKQMNAPLEQQIHSLESYNAEELDEKWLYELAELYQKAGNAERCVATCDKIMLMFGLGKYVDKAMELKVQYAPLNKYQTDLVENRDKYEEKLRAVEQSFASGDGMASLEMENDSDEVDDADLLPDEQFEENEEAVAEIENTAMAERDKTAETVESVQAENQVKNPIENQVQMPEKAEAETVASVETVDTESAKKAEQTATKKTEPVAVVSADAADVDGNVDAEAETQSTVAESESLLGESANAVAGDESAPSQDMGMDVREEVEPETAQRVTAPTMVAEPEEISEEIPLPKPDLPYEKENIAVAVKQAEVEQSLAREMSRLKDLPVQEDSDLGKTRVLSEIRRAPSPVPATSSAPGSSSSGAFSATSKIAEKAVKIEEPEMIVEDLDEEDEAEPSIKNYLMIEARTPEKGLELAVKTLKEIHRESGRKNPVAKITGSRLNKRGILASASKLAGKDLIVEEAGDLTSAMLKELDQMIERDTTGMRILLIDNPKQMETMNRQNPFLTARFERISCESGREEDSLHHVSGTSAVRPAEKSVSQAQSAQMTEVHPAKPQQAEVDVEISPIDGGGSRKSEGRGAEPDYYEDGRRYAEAQKAKAKAGATATVKLSKKEEPERLERSERSERPEKNDGFEFEREEERPVRQVEPVTDGAMRAPDPEPEYEQEEYQEDDGAEMDIDEFAQYCCKYASDIDCSITGKSMLALYERIEIMEEDGIALTKTAAEDLIEEAADRAEKPSMGSRLKGLFSSKYDKDGLLILKEEHFI</sequence>
<dbReference type="InterPro" id="IPR011990">
    <property type="entry name" value="TPR-like_helical_dom_sf"/>
</dbReference>
<evidence type="ECO:0000313" key="3">
    <source>
        <dbReference type="Proteomes" id="UP001198962"/>
    </source>
</evidence>
<name>A0AAE3AS60_9FIRM</name>
<comment type="caution">
    <text evidence="2">The sequence shown here is derived from an EMBL/GenBank/DDBJ whole genome shotgun (WGS) entry which is preliminary data.</text>
</comment>
<feature type="compositionally biased region" description="Acidic residues" evidence="1">
    <location>
        <begin position="331"/>
        <end position="341"/>
    </location>
</feature>
<dbReference type="Gene3D" id="1.25.40.10">
    <property type="entry name" value="Tetratricopeptide repeat domain"/>
    <property type="match status" value="1"/>
</dbReference>
<proteinExistence type="predicted"/>
<dbReference type="AlphaFoldDB" id="A0AAE3AS60"/>
<feature type="compositionally biased region" description="Polar residues" evidence="1">
    <location>
        <begin position="654"/>
        <end position="663"/>
    </location>
</feature>
<accession>A0AAE3AS60</accession>
<feature type="region of interest" description="Disordered" evidence="1">
    <location>
        <begin position="438"/>
        <end position="481"/>
    </location>
</feature>
<feature type="region of interest" description="Disordered" evidence="1">
    <location>
        <begin position="297"/>
        <end position="411"/>
    </location>
</feature>
<dbReference type="RefSeq" id="WP_308451431.1">
    <property type="nucleotide sequence ID" value="NZ_JAJEPU010000023.1"/>
</dbReference>
<evidence type="ECO:0008006" key="4">
    <source>
        <dbReference type="Google" id="ProtNLM"/>
    </source>
</evidence>
<gene>
    <name evidence="2" type="ORF">LKD32_08810</name>
</gene>
<evidence type="ECO:0000256" key="1">
    <source>
        <dbReference type="SAM" id="MobiDB-lite"/>
    </source>
</evidence>
<reference evidence="2" key="1">
    <citation type="submission" date="2021-10" db="EMBL/GenBank/DDBJ databases">
        <title>Anaerobic single-cell dispensing facilitates the cultivation of human gut bacteria.</title>
        <authorList>
            <person name="Afrizal A."/>
        </authorList>
    </citation>
    <scope>NUCLEOTIDE SEQUENCE</scope>
    <source>
        <strain evidence="2">CLA-AA-H274</strain>
    </source>
</reference>
<feature type="compositionally biased region" description="Basic and acidic residues" evidence="1">
    <location>
        <begin position="307"/>
        <end position="321"/>
    </location>
</feature>
<dbReference type="SUPFAM" id="SSF48452">
    <property type="entry name" value="TPR-like"/>
    <property type="match status" value="1"/>
</dbReference>
<evidence type="ECO:0000313" key="2">
    <source>
        <dbReference type="EMBL" id="MCC2164979.1"/>
    </source>
</evidence>